<proteinExistence type="predicted"/>
<dbReference type="EMBL" id="JACHDY010000009">
    <property type="protein sequence ID" value="MBB5319475.1"/>
    <property type="molecule type" value="Genomic_DNA"/>
</dbReference>
<sequence length="273" mass="31715">MDNLKTNTDILTGDTFWAFMSWARYLAFADILREQYEASLELPDELAEEGSFARFTPLLSSERSARLQKDAAFAYYHSSLMPVIEGWRELSLSDDKIDALLFHEEGYYASLRRYRNSTFHYQHEFFGPKQSEWYEKGQKMVLWVILLHSEFSRVYRQTVDDYPGTPEDAESIRELVRDVVGWLPRTSQDVAREANRVEQYLDEQLQHGSLSEPSWRRASLLKTDVGALSSKSTKALADLAALREVWRSHIFEEQASRLTSRSTLDTTTDTDRD</sequence>
<gene>
    <name evidence="1" type="ORF">HDF09_004184</name>
</gene>
<accession>A0A7W8ILL3</accession>
<evidence type="ECO:0000313" key="1">
    <source>
        <dbReference type="EMBL" id="MBB5319475.1"/>
    </source>
</evidence>
<protein>
    <submittedName>
        <fullName evidence="1">Uncharacterized protein</fullName>
    </submittedName>
</protein>
<keyword evidence="2" id="KW-1185">Reference proteome</keyword>
<organism evidence="1 2">
    <name type="scientific">Tunturiibacter empetritectus</name>
    <dbReference type="NCBI Taxonomy" id="3069691"/>
    <lineage>
        <taxon>Bacteria</taxon>
        <taxon>Pseudomonadati</taxon>
        <taxon>Acidobacteriota</taxon>
        <taxon>Terriglobia</taxon>
        <taxon>Terriglobales</taxon>
        <taxon>Acidobacteriaceae</taxon>
        <taxon>Tunturiibacter</taxon>
    </lineage>
</organism>
<dbReference type="Proteomes" id="UP000568106">
    <property type="component" value="Unassembled WGS sequence"/>
</dbReference>
<reference evidence="1" key="1">
    <citation type="submission" date="2020-08" db="EMBL/GenBank/DDBJ databases">
        <title>Genomic Encyclopedia of Type Strains, Phase IV (KMG-V): Genome sequencing to study the core and pangenomes of soil and plant-associated prokaryotes.</title>
        <authorList>
            <person name="Whitman W."/>
        </authorList>
    </citation>
    <scope>NUCLEOTIDE SEQUENCE [LARGE SCALE GENOMIC DNA]</scope>
    <source>
        <strain evidence="1">M8UP27</strain>
    </source>
</reference>
<evidence type="ECO:0000313" key="2">
    <source>
        <dbReference type="Proteomes" id="UP000568106"/>
    </source>
</evidence>
<name>A0A7W8ILL3_9BACT</name>
<dbReference type="AlphaFoldDB" id="A0A7W8ILL3"/>
<comment type="caution">
    <text evidence="1">The sequence shown here is derived from an EMBL/GenBank/DDBJ whole genome shotgun (WGS) entry which is preliminary data.</text>
</comment>